<evidence type="ECO:0000313" key="4">
    <source>
        <dbReference type="Proteomes" id="UP000085678"/>
    </source>
</evidence>
<evidence type="ECO:0000256" key="2">
    <source>
        <dbReference type="ARBA" id="ARBA00022737"/>
    </source>
</evidence>
<evidence type="ECO:0000313" key="5">
    <source>
        <dbReference type="RefSeq" id="XP_013398965.1"/>
    </source>
</evidence>
<dbReference type="PIRSF" id="PIRSF037037">
    <property type="entry name" value="Kelch-like_protein_gigaxonin"/>
    <property type="match status" value="1"/>
</dbReference>
<gene>
    <name evidence="5" type="primary">LOC106165339</name>
</gene>
<dbReference type="AlphaFoldDB" id="A0A1S3IL44"/>
<proteinExistence type="predicted"/>
<keyword evidence="2" id="KW-0677">Repeat</keyword>
<dbReference type="PANTHER" id="PTHR24412:SF401">
    <property type="entry name" value="FI11917P"/>
    <property type="match status" value="1"/>
</dbReference>
<evidence type="ECO:0000256" key="1">
    <source>
        <dbReference type="ARBA" id="ARBA00022441"/>
    </source>
</evidence>
<dbReference type="Gene3D" id="3.30.710.10">
    <property type="entry name" value="Potassium Channel Kv1.1, Chain A"/>
    <property type="match status" value="1"/>
</dbReference>
<dbReference type="Proteomes" id="UP000085678">
    <property type="component" value="Unplaced"/>
</dbReference>
<dbReference type="InterPro" id="IPR017096">
    <property type="entry name" value="BTB-kelch_protein"/>
</dbReference>
<organism evidence="4 5">
    <name type="scientific">Lingula anatina</name>
    <name type="common">Brachiopod</name>
    <name type="synonym">Lingula unguis</name>
    <dbReference type="NCBI Taxonomy" id="7574"/>
    <lineage>
        <taxon>Eukaryota</taxon>
        <taxon>Metazoa</taxon>
        <taxon>Spiralia</taxon>
        <taxon>Lophotrochozoa</taxon>
        <taxon>Brachiopoda</taxon>
        <taxon>Linguliformea</taxon>
        <taxon>Lingulata</taxon>
        <taxon>Lingulida</taxon>
        <taxon>Linguloidea</taxon>
        <taxon>Lingulidae</taxon>
        <taxon>Lingula</taxon>
    </lineage>
</organism>
<dbReference type="InterPro" id="IPR011705">
    <property type="entry name" value="BACK"/>
</dbReference>
<dbReference type="RefSeq" id="XP_013398965.1">
    <property type="nucleotide sequence ID" value="XM_013543511.1"/>
</dbReference>
<dbReference type="FunFam" id="1.25.40.420:FF:000001">
    <property type="entry name" value="Kelch-like family member 12"/>
    <property type="match status" value="1"/>
</dbReference>
<dbReference type="InterPro" id="IPR011333">
    <property type="entry name" value="SKP1/BTB/POZ_sf"/>
</dbReference>
<dbReference type="SUPFAM" id="SSF117281">
    <property type="entry name" value="Kelch motif"/>
    <property type="match status" value="1"/>
</dbReference>
<dbReference type="Gene3D" id="1.25.40.420">
    <property type="match status" value="1"/>
</dbReference>
<dbReference type="PROSITE" id="PS50097">
    <property type="entry name" value="BTB"/>
    <property type="match status" value="1"/>
</dbReference>
<dbReference type="SMART" id="SM00225">
    <property type="entry name" value="BTB"/>
    <property type="match status" value="1"/>
</dbReference>
<dbReference type="Pfam" id="PF07707">
    <property type="entry name" value="BACK"/>
    <property type="match status" value="1"/>
</dbReference>
<dbReference type="InterPro" id="IPR000210">
    <property type="entry name" value="BTB/POZ_dom"/>
</dbReference>
<reference evidence="5" key="1">
    <citation type="submission" date="2025-08" db="UniProtKB">
        <authorList>
            <consortium name="RefSeq"/>
        </authorList>
    </citation>
    <scope>IDENTIFICATION</scope>
    <source>
        <tissue evidence="5">Gonads</tissue>
    </source>
</reference>
<dbReference type="InterPro" id="IPR006652">
    <property type="entry name" value="Kelch_1"/>
</dbReference>
<dbReference type="OrthoDB" id="45365at2759"/>
<dbReference type="InterPro" id="IPR015915">
    <property type="entry name" value="Kelch-typ_b-propeller"/>
</dbReference>
<dbReference type="GeneID" id="106165339"/>
<dbReference type="SMART" id="SM00612">
    <property type="entry name" value="Kelch"/>
    <property type="match status" value="4"/>
</dbReference>
<feature type="domain" description="BTB" evidence="3">
    <location>
        <begin position="54"/>
        <end position="121"/>
    </location>
</feature>
<protein>
    <submittedName>
        <fullName evidence="5">Kelch-like protein 28</fullName>
    </submittedName>
</protein>
<sequence>MSDCDVADDNINVTSPLSDASSAVVSSNNTYVDQDRAQSLLRGFSVLYENKQFTDMTLVVEEREFPCHKNVLAVSSPYFMAMFTNDLSENRESKVHLKDMTSQTVSLVLDYIYTGEVVLSEDSVQNLLSAANLFQLISLRGGCADFMIRHVNVSNCIGMYFFAKAHECDDLAKKGKEIINNQFTTLCKEQEFMSLPADKLTEIVSGSQISVAQEEVVYEACLAWVLHDLETRKGDLEAVMKCVRFANISSYYFCDCIDNNGLFTDSPSLMKTLSDVRYYHMLKNRHHEMDLNFMPRSGMPYKRAIVIMANPYSDDPLTKYNSIEALLPTECGDATLLGKLPHSLFMPGCAVTGDNQIYLAGGALRKINYRGSVCTEGVCDSVFMFDYATKTWVSKVAMEMKRYQFALTVLDRFVYAIGGQDYSSLLSSVERYDQHANKWEVVTPLPVPTRCMAATSYKGKLYVFGGEEANGISKAAFRYDPVTEQWIQLPSMHVSRALAGCVVYKEKIYIIGGNSLVSEKWKREFLPEHCVCSVEVFDPVTETWSEGPELPNSLCGAGVVKYDNTILVVGGEDENSWMAGLYLLGRDQEGREVWHEGLELASVMSTFGCVVANIPSDLLK</sequence>
<dbReference type="SMART" id="SM00875">
    <property type="entry name" value="BACK"/>
    <property type="match status" value="1"/>
</dbReference>
<dbReference type="STRING" id="7574.A0A1S3IL44"/>
<dbReference type="Gene3D" id="2.120.10.80">
    <property type="entry name" value="Kelch-type beta propeller"/>
    <property type="match status" value="1"/>
</dbReference>
<dbReference type="PANTHER" id="PTHR24412">
    <property type="entry name" value="KELCH PROTEIN"/>
    <property type="match status" value="1"/>
</dbReference>
<dbReference type="Pfam" id="PF24681">
    <property type="entry name" value="Kelch_KLHDC2_KLHL20_DRC7"/>
    <property type="match status" value="1"/>
</dbReference>
<dbReference type="Pfam" id="PF00651">
    <property type="entry name" value="BTB"/>
    <property type="match status" value="1"/>
</dbReference>
<keyword evidence="4" id="KW-1185">Reference proteome</keyword>
<keyword evidence="1" id="KW-0880">Kelch repeat</keyword>
<accession>A0A1S3IL44</accession>
<dbReference type="InParanoid" id="A0A1S3IL44"/>
<name>A0A1S3IL44_LINAN</name>
<dbReference type="SUPFAM" id="SSF54695">
    <property type="entry name" value="POZ domain"/>
    <property type="match status" value="1"/>
</dbReference>
<dbReference type="KEGG" id="lak:106165339"/>
<evidence type="ECO:0000259" key="3">
    <source>
        <dbReference type="PROSITE" id="PS50097"/>
    </source>
</evidence>